<reference evidence="9 10" key="1">
    <citation type="submission" date="2021-09" db="EMBL/GenBank/DDBJ databases">
        <title>Genomic insights and catalytic innovation underlie evolution of tropane alkaloids biosynthesis.</title>
        <authorList>
            <person name="Wang Y.-J."/>
            <person name="Tian T."/>
            <person name="Huang J.-P."/>
            <person name="Huang S.-X."/>
        </authorList>
    </citation>
    <scope>NUCLEOTIDE SEQUENCE [LARGE SCALE GENOMIC DNA]</scope>
    <source>
        <strain evidence="9">KIB-2018</strain>
        <tissue evidence="9">Leaf</tissue>
    </source>
</reference>
<proteinExistence type="inferred from homology"/>
<dbReference type="AlphaFoldDB" id="A0AAV8SI52"/>
<dbReference type="PANTHER" id="PTHR33228:SF76">
    <property type="entry name" value="PROTEIN GLUTAMINE DUMPER 7"/>
    <property type="match status" value="1"/>
</dbReference>
<evidence type="ECO:0000313" key="9">
    <source>
        <dbReference type="EMBL" id="KAJ8751668.1"/>
    </source>
</evidence>
<evidence type="ECO:0000313" key="10">
    <source>
        <dbReference type="Proteomes" id="UP001159364"/>
    </source>
</evidence>
<dbReference type="InterPro" id="IPR040359">
    <property type="entry name" value="GDU"/>
</dbReference>
<evidence type="ECO:0000256" key="6">
    <source>
        <dbReference type="ARBA" id="ARBA00022989"/>
    </source>
</evidence>
<evidence type="ECO:0000256" key="4">
    <source>
        <dbReference type="ARBA" id="ARBA00022692"/>
    </source>
</evidence>
<protein>
    <submittedName>
        <fullName evidence="9">Uncharacterized protein</fullName>
    </submittedName>
</protein>
<keyword evidence="5" id="KW-0029">Amino-acid transport</keyword>
<gene>
    <name evidence="9" type="ORF">K2173_025829</name>
</gene>
<dbReference type="GO" id="GO:0080143">
    <property type="term" value="P:regulation of amino acid export"/>
    <property type="evidence" value="ECO:0007669"/>
    <property type="project" value="InterPro"/>
</dbReference>
<dbReference type="EMBL" id="JAIWQS010000011">
    <property type="protein sequence ID" value="KAJ8751668.1"/>
    <property type="molecule type" value="Genomic_DNA"/>
</dbReference>
<name>A0AAV8SI52_9ROSI</name>
<keyword evidence="10" id="KW-1185">Reference proteome</keyword>
<dbReference type="GO" id="GO:0016020">
    <property type="term" value="C:membrane"/>
    <property type="evidence" value="ECO:0007669"/>
    <property type="project" value="UniProtKB-SubCell"/>
</dbReference>
<evidence type="ECO:0000256" key="1">
    <source>
        <dbReference type="ARBA" id="ARBA00004167"/>
    </source>
</evidence>
<evidence type="ECO:0000256" key="8">
    <source>
        <dbReference type="SAM" id="Phobius"/>
    </source>
</evidence>
<evidence type="ECO:0000256" key="7">
    <source>
        <dbReference type="ARBA" id="ARBA00023136"/>
    </source>
</evidence>
<evidence type="ECO:0000256" key="2">
    <source>
        <dbReference type="ARBA" id="ARBA00009977"/>
    </source>
</evidence>
<evidence type="ECO:0000256" key="5">
    <source>
        <dbReference type="ARBA" id="ARBA00022970"/>
    </source>
</evidence>
<keyword evidence="7 8" id="KW-0472">Membrane</keyword>
<comment type="similarity">
    <text evidence="2">Belongs to the GLUTAMINE DUMPER 1 (TC 9.B.60) family.</text>
</comment>
<dbReference type="PANTHER" id="PTHR33228">
    <property type="entry name" value="PROTEIN GLUTAMINE DUMPER 4-RELATED"/>
    <property type="match status" value="1"/>
</dbReference>
<keyword evidence="3" id="KW-0813">Transport</keyword>
<comment type="caution">
    <text evidence="9">The sequence shown here is derived from an EMBL/GenBank/DDBJ whole genome shotgun (WGS) entry which is preliminary data.</text>
</comment>
<feature type="transmembrane region" description="Helical" evidence="8">
    <location>
        <begin position="24"/>
        <end position="47"/>
    </location>
</feature>
<organism evidence="9 10">
    <name type="scientific">Erythroxylum novogranatense</name>
    <dbReference type="NCBI Taxonomy" id="1862640"/>
    <lineage>
        <taxon>Eukaryota</taxon>
        <taxon>Viridiplantae</taxon>
        <taxon>Streptophyta</taxon>
        <taxon>Embryophyta</taxon>
        <taxon>Tracheophyta</taxon>
        <taxon>Spermatophyta</taxon>
        <taxon>Magnoliopsida</taxon>
        <taxon>eudicotyledons</taxon>
        <taxon>Gunneridae</taxon>
        <taxon>Pentapetalae</taxon>
        <taxon>rosids</taxon>
        <taxon>fabids</taxon>
        <taxon>Malpighiales</taxon>
        <taxon>Erythroxylaceae</taxon>
        <taxon>Erythroxylum</taxon>
    </lineage>
</organism>
<keyword evidence="6 8" id="KW-1133">Transmembrane helix</keyword>
<evidence type="ECO:0000256" key="3">
    <source>
        <dbReference type="ARBA" id="ARBA00022448"/>
    </source>
</evidence>
<sequence length="107" mass="11789">MSLASNSTTTNGVQFLRWNSPIPYLFGGLALLLLLIAVALIILVFSYRRSLSNSRRQANIEKDVKQVEVKIDVEPPFAVIMAGDEQPTFLAKPACNCHKETNSEAPV</sequence>
<dbReference type="GO" id="GO:0006865">
    <property type="term" value="P:amino acid transport"/>
    <property type="evidence" value="ECO:0007669"/>
    <property type="project" value="UniProtKB-KW"/>
</dbReference>
<dbReference type="Proteomes" id="UP001159364">
    <property type="component" value="Linkage Group LG11"/>
</dbReference>
<accession>A0AAV8SI52</accession>
<comment type="subcellular location">
    <subcellularLocation>
        <location evidence="1">Membrane</location>
        <topology evidence="1">Single-pass membrane protein</topology>
    </subcellularLocation>
</comment>
<keyword evidence="4 8" id="KW-0812">Transmembrane</keyword>